<protein>
    <submittedName>
        <fullName evidence="3">Uncharacterized protein</fullName>
    </submittedName>
</protein>
<evidence type="ECO:0000313" key="3">
    <source>
        <dbReference type="EMBL" id="KAF5392432.1"/>
    </source>
</evidence>
<keyword evidence="4" id="KW-1185">Reference proteome</keyword>
<sequence>MARLTRSSAAAVENPPAQTKKRKRPPSSGTQQRTQSPPPVASVGDQPLNSDLSLKILNILQAADHHGMLDRPCSESQDTLRSVLQHPAPHTLAQLVSLVKSLFPISLKNPRSRPSEPATQQQAFCNLAFSLIEQASIQSIDFPGDLETLIPTESSSSAIHQNPRYALVQHLPSGDYWTSLSFDISPSDLKTLPKGHSELVAILPSPYPSTPISDIPNLGSYHKTPLPPSKHKPPTARKVSSGSFLDYGPIPLSLPPLIRNAQNSSILPEKSPVVATSEKEPEAKPPVDVSAELEELLPHDQLEQIKSGLATLELELAVSELLDRNKRALRRLQELQKQRLLAEGSSSKPGEGSEEWDTAQAILDSLTILASLRPRSSRHSNAPLIPPPTVLRALHQTLPITPSPGWYGNLPPGRTSVLRDDNTLKVKPGVPVSTTPAAPTPTPTPVAPVAGYTYSPYNPYTAMTTATQQSQFRTGAGANAAATAPYLYRPVTTSNTTSYYPNAYAANSSQQVYGSYTASSNTGTTAYGGGAWYSSYNPQSTNGTGTGSGSGGRGTPVNIQQPTSFAPSYSSFFSGSLATTGSSFPTATAAAAAAVASGPSGAAAVGQRTPAVANTVMKPTWNAVSSGTSTPSTPVTLPVHLRSNQNQVVNGTTAAAAGQLSGTMGQLGQQSSFYGYQQSGVTTQFNPTSITSTMSPK</sequence>
<gene>
    <name evidence="3" type="ORF">D9757_002147</name>
</gene>
<dbReference type="OrthoDB" id="21648at2759"/>
<accession>A0A8H5HZT0</accession>
<comment type="caution">
    <text evidence="3">The sequence shown here is derived from an EMBL/GenBank/DDBJ whole genome shotgun (WGS) entry which is preliminary data.</text>
</comment>
<feature type="compositionally biased region" description="Gly residues" evidence="2">
    <location>
        <begin position="544"/>
        <end position="554"/>
    </location>
</feature>
<feature type="coiled-coil region" evidence="1">
    <location>
        <begin position="318"/>
        <end position="345"/>
    </location>
</feature>
<evidence type="ECO:0000256" key="2">
    <source>
        <dbReference type="SAM" id="MobiDB-lite"/>
    </source>
</evidence>
<organism evidence="3 4">
    <name type="scientific">Collybiopsis confluens</name>
    <dbReference type="NCBI Taxonomy" id="2823264"/>
    <lineage>
        <taxon>Eukaryota</taxon>
        <taxon>Fungi</taxon>
        <taxon>Dikarya</taxon>
        <taxon>Basidiomycota</taxon>
        <taxon>Agaricomycotina</taxon>
        <taxon>Agaricomycetes</taxon>
        <taxon>Agaricomycetidae</taxon>
        <taxon>Agaricales</taxon>
        <taxon>Marasmiineae</taxon>
        <taxon>Omphalotaceae</taxon>
        <taxon>Collybiopsis</taxon>
    </lineage>
</organism>
<dbReference type="AlphaFoldDB" id="A0A8H5HZT0"/>
<reference evidence="3 4" key="1">
    <citation type="journal article" date="2020" name="ISME J.">
        <title>Uncovering the hidden diversity of litter-decomposition mechanisms in mushroom-forming fungi.</title>
        <authorList>
            <person name="Floudas D."/>
            <person name="Bentzer J."/>
            <person name="Ahren D."/>
            <person name="Johansson T."/>
            <person name="Persson P."/>
            <person name="Tunlid A."/>
        </authorList>
    </citation>
    <scope>NUCLEOTIDE SEQUENCE [LARGE SCALE GENOMIC DNA]</scope>
    <source>
        <strain evidence="3 4">CBS 406.79</strain>
    </source>
</reference>
<keyword evidence="1" id="KW-0175">Coiled coil</keyword>
<dbReference type="EMBL" id="JAACJN010000005">
    <property type="protein sequence ID" value="KAF5392432.1"/>
    <property type="molecule type" value="Genomic_DNA"/>
</dbReference>
<feature type="region of interest" description="Disordered" evidence="2">
    <location>
        <begin position="542"/>
        <end position="561"/>
    </location>
</feature>
<proteinExistence type="predicted"/>
<evidence type="ECO:0000256" key="1">
    <source>
        <dbReference type="SAM" id="Coils"/>
    </source>
</evidence>
<name>A0A8H5HZT0_9AGAR</name>
<evidence type="ECO:0000313" key="4">
    <source>
        <dbReference type="Proteomes" id="UP000518752"/>
    </source>
</evidence>
<dbReference type="Proteomes" id="UP000518752">
    <property type="component" value="Unassembled WGS sequence"/>
</dbReference>
<feature type="region of interest" description="Disordered" evidence="2">
    <location>
        <begin position="1"/>
        <end position="47"/>
    </location>
</feature>